<comment type="similarity">
    <text evidence="6">Belongs to the WD repeat WDR6 family.</text>
</comment>
<dbReference type="Proteomes" id="UP000007798">
    <property type="component" value="Unassembled WGS sequence"/>
</dbReference>
<evidence type="ECO:0000256" key="3">
    <source>
        <dbReference type="ARBA" id="ARBA00022574"/>
    </source>
</evidence>
<evidence type="ECO:0000256" key="4">
    <source>
        <dbReference type="ARBA" id="ARBA00022694"/>
    </source>
</evidence>
<evidence type="ECO:0000256" key="8">
    <source>
        <dbReference type="PROSITE-ProRule" id="PRU00221"/>
    </source>
</evidence>
<dbReference type="SMART" id="SM00320">
    <property type="entry name" value="WD40"/>
    <property type="match status" value="5"/>
</dbReference>
<dbReference type="eggNOG" id="KOG0974">
    <property type="taxonomic scope" value="Eukaryota"/>
</dbReference>
<keyword evidence="5" id="KW-0677">Repeat</keyword>
<dbReference type="SUPFAM" id="SSF50978">
    <property type="entry name" value="WD40 repeat-like"/>
    <property type="match status" value="2"/>
</dbReference>
<dbReference type="FunCoup" id="B4N1Q3">
    <property type="interactions" value="1029"/>
</dbReference>
<dbReference type="HOGENOM" id="CLU_002615_0_1_1"/>
<accession>B4N1Q3</accession>
<evidence type="ECO:0000256" key="6">
    <source>
        <dbReference type="ARBA" id="ARBA00038255"/>
    </source>
</evidence>
<dbReference type="InterPro" id="IPR051973">
    <property type="entry name" value="tRNA_Anticodon_Mtase-Reg"/>
</dbReference>
<dbReference type="SUPFAM" id="SSF50998">
    <property type="entry name" value="Quinoprotein alcohol dehydrogenase-like"/>
    <property type="match status" value="1"/>
</dbReference>
<evidence type="ECO:0000256" key="2">
    <source>
        <dbReference type="ARBA" id="ARBA00022490"/>
    </source>
</evidence>
<dbReference type="InterPro" id="IPR015943">
    <property type="entry name" value="WD40/YVTN_repeat-like_dom_sf"/>
</dbReference>
<proteinExistence type="inferred from homology"/>
<dbReference type="PROSITE" id="PS50294">
    <property type="entry name" value="WD_REPEATS_REGION"/>
    <property type="match status" value="1"/>
</dbReference>
<dbReference type="InParanoid" id="B4N1Q3"/>
<gene>
    <name evidence="9" type="primary">Dwil\GK16250</name>
    <name evidence="9" type="ORF">Dwil_GK16250</name>
</gene>
<keyword evidence="10" id="KW-1185">Reference proteome</keyword>
<evidence type="ECO:0000256" key="5">
    <source>
        <dbReference type="ARBA" id="ARBA00022737"/>
    </source>
</evidence>
<name>B4N1Q3_DROWI</name>
<keyword evidence="3 8" id="KW-0853">WD repeat</keyword>
<dbReference type="OrthoDB" id="5594999at2759"/>
<evidence type="ECO:0000256" key="1">
    <source>
        <dbReference type="ARBA" id="ARBA00004496"/>
    </source>
</evidence>
<evidence type="ECO:0000313" key="9">
    <source>
        <dbReference type="EMBL" id="EDW78292.2"/>
    </source>
</evidence>
<evidence type="ECO:0000313" key="10">
    <source>
        <dbReference type="Proteomes" id="UP000007798"/>
    </source>
</evidence>
<feature type="repeat" description="WD" evidence="8">
    <location>
        <begin position="214"/>
        <end position="255"/>
    </location>
</feature>
<dbReference type="KEGG" id="dwi:6644679"/>
<dbReference type="AlphaFoldDB" id="B4N1Q3"/>
<dbReference type="GO" id="GO:0005737">
    <property type="term" value="C:cytoplasm"/>
    <property type="evidence" value="ECO:0007669"/>
    <property type="project" value="UniProtKB-SubCell"/>
</dbReference>
<keyword evidence="2" id="KW-0963">Cytoplasm</keyword>
<protein>
    <recommendedName>
        <fullName evidence="7">tRNA (34-2'-O)-methyltransferase regulator WDR6</fullName>
    </recommendedName>
</protein>
<dbReference type="PROSITE" id="PS50082">
    <property type="entry name" value="WD_REPEATS_2"/>
    <property type="match status" value="1"/>
</dbReference>
<evidence type="ECO:0000256" key="7">
    <source>
        <dbReference type="ARBA" id="ARBA00040154"/>
    </source>
</evidence>
<dbReference type="PANTHER" id="PTHR14344">
    <property type="entry name" value="WD REPEAT PROTEIN"/>
    <property type="match status" value="1"/>
</dbReference>
<organism evidence="9 10">
    <name type="scientific">Drosophila willistoni</name>
    <name type="common">Fruit fly</name>
    <dbReference type="NCBI Taxonomy" id="7260"/>
    <lineage>
        <taxon>Eukaryota</taxon>
        <taxon>Metazoa</taxon>
        <taxon>Ecdysozoa</taxon>
        <taxon>Arthropoda</taxon>
        <taxon>Hexapoda</taxon>
        <taxon>Insecta</taxon>
        <taxon>Pterygota</taxon>
        <taxon>Neoptera</taxon>
        <taxon>Endopterygota</taxon>
        <taxon>Diptera</taxon>
        <taxon>Brachycera</taxon>
        <taxon>Muscomorpha</taxon>
        <taxon>Ephydroidea</taxon>
        <taxon>Drosophilidae</taxon>
        <taxon>Drosophila</taxon>
        <taxon>Sophophora</taxon>
    </lineage>
</organism>
<reference evidence="9 10" key="1">
    <citation type="journal article" date="2007" name="Nature">
        <title>Evolution of genes and genomes on the Drosophila phylogeny.</title>
        <authorList>
            <consortium name="Drosophila 12 Genomes Consortium"/>
            <person name="Clark A.G."/>
            <person name="Eisen M.B."/>
            <person name="Smith D.R."/>
            <person name="Bergman C.M."/>
            <person name="Oliver B."/>
            <person name="Markow T.A."/>
            <person name="Kaufman T.C."/>
            <person name="Kellis M."/>
            <person name="Gelbart W."/>
            <person name="Iyer V.N."/>
            <person name="Pollard D.A."/>
            <person name="Sackton T.B."/>
            <person name="Larracuente A.M."/>
            <person name="Singh N.D."/>
            <person name="Abad J.P."/>
            <person name="Abt D.N."/>
            <person name="Adryan B."/>
            <person name="Aguade M."/>
            <person name="Akashi H."/>
            <person name="Anderson W.W."/>
            <person name="Aquadro C.F."/>
            <person name="Ardell D.H."/>
            <person name="Arguello R."/>
            <person name="Artieri C.G."/>
            <person name="Barbash D.A."/>
            <person name="Barker D."/>
            <person name="Barsanti P."/>
            <person name="Batterham P."/>
            <person name="Batzoglou S."/>
            <person name="Begun D."/>
            <person name="Bhutkar A."/>
            <person name="Blanco E."/>
            <person name="Bosak S.A."/>
            <person name="Bradley R.K."/>
            <person name="Brand A.D."/>
            <person name="Brent M.R."/>
            <person name="Brooks A.N."/>
            <person name="Brown R.H."/>
            <person name="Butlin R.K."/>
            <person name="Caggese C."/>
            <person name="Calvi B.R."/>
            <person name="Bernardo de Carvalho A."/>
            <person name="Caspi A."/>
            <person name="Castrezana S."/>
            <person name="Celniker S.E."/>
            <person name="Chang J.L."/>
            <person name="Chapple C."/>
            <person name="Chatterji S."/>
            <person name="Chinwalla A."/>
            <person name="Civetta A."/>
            <person name="Clifton S.W."/>
            <person name="Comeron J.M."/>
            <person name="Costello J.C."/>
            <person name="Coyne J.A."/>
            <person name="Daub J."/>
            <person name="David R.G."/>
            <person name="Delcher A.L."/>
            <person name="Delehaunty K."/>
            <person name="Do C.B."/>
            <person name="Ebling H."/>
            <person name="Edwards K."/>
            <person name="Eickbush T."/>
            <person name="Evans J.D."/>
            <person name="Filipski A."/>
            <person name="Findeiss S."/>
            <person name="Freyhult E."/>
            <person name="Fulton L."/>
            <person name="Fulton R."/>
            <person name="Garcia A.C."/>
            <person name="Gardiner A."/>
            <person name="Garfield D.A."/>
            <person name="Garvin B.E."/>
            <person name="Gibson G."/>
            <person name="Gilbert D."/>
            <person name="Gnerre S."/>
            <person name="Godfrey J."/>
            <person name="Good R."/>
            <person name="Gotea V."/>
            <person name="Gravely B."/>
            <person name="Greenberg A.J."/>
            <person name="Griffiths-Jones S."/>
            <person name="Gross S."/>
            <person name="Guigo R."/>
            <person name="Gustafson E.A."/>
            <person name="Haerty W."/>
            <person name="Hahn M.W."/>
            <person name="Halligan D.L."/>
            <person name="Halpern A.L."/>
            <person name="Halter G.M."/>
            <person name="Han M.V."/>
            <person name="Heger A."/>
            <person name="Hillier L."/>
            <person name="Hinrichs A.S."/>
            <person name="Holmes I."/>
            <person name="Hoskins R.A."/>
            <person name="Hubisz M.J."/>
            <person name="Hultmark D."/>
            <person name="Huntley M.A."/>
            <person name="Jaffe D.B."/>
            <person name="Jagadeeshan S."/>
            <person name="Jeck W.R."/>
            <person name="Johnson J."/>
            <person name="Jones C.D."/>
            <person name="Jordan W.C."/>
            <person name="Karpen G.H."/>
            <person name="Kataoka E."/>
            <person name="Keightley P.D."/>
            <person name="Kheradpour P."/>
            <person name="Kirkness E.F."/>
            <person name="Koerich L.B."/>
            <person name="Kristiansen K."/>
            <person name="Kudrna D."/>
            <person name="Kulathinal R.J."/>
            <person name="Kumar S."/>
            <person name="Kwok R."/>
            <person name="Lander E."/>
            <person name="Langley C.H."/>
            <person name="Lapoint R."/>
            <person name="Lazzaro B.P."/>
            <person name="Lee S.J."/>
            <person name="Levesque L."/>
            <person name="Li R."/>
            <person name="Lin C.F."/>
            <person name="Lin M.F."/>
            <person name="Lindblad-Toh K."/>
            <person name="Llopart A."/>
            <person name="Long M."/>
            <person name="Low L."/>
            <person name="Lozovsky E."/>
            <person name="Lu J."/>
            <person name="Luo M."/>
            <person name="Machado C.A."/>
            <person name="Makalowski W."/>
            <person name="Marzo M."/>
            <person name="Matsuda M."/>
            <person name="Matzkin L."/>
            <person name="McAllister B."/>
            <person name="McBride C.S."/>
            <person name="McKernan B."/>
            <person name="McKernan K."/>
            <person name="Mendez-Lago M."/>
            <person name="Minx P."/>
            <person name="Mollenhauer M.U."/>
            <person name="Montooth K."/>
            <person name="Mount S.M."/>
            <person name="Mu X."/>
            <person name="Myers E."/>
            <person name="Negre B."/>
            <person name="Newfeld S."/>
            <person name="Nielsen R."/>
            <person name="Noor M.A."/>
            <person name="O'Grady P."/>
            <person name="Pachter L."/>
            <person name="Papaceit M."/>
            <person name="Parisi M.J."/>
            <person name="Parisi M."/>
            <person name="Parts L."/>
            <person name="Pedersen J.S."/>
            <person name="Pesole G."/>
            <person name="Phillippy A.M."/>
            <person name="Ponting C.P."/>
            <person name="Pop M."/>
            <person name="Porcelli D."/>
            <person name="Powell J.R."/>
            <person name="Prohaska S."/>
            <person name="Pruitt K."/>
            <person name="Puig M."/>
            <person name="Quesneville H."/>
            <person name="Ram K.R."/>
            <person name="Rand D."/>
            <person name="Rasmussen M.D."/>
            <person name="Reed L.K."/>
            <person name="Reenan R."/>
            <person name="Reily A."/>
            <person name="Remington K.A."/>
            <person name="Rieger T.T."/>
            <person name="Ritchie M.G."/>
            <person name="Robin C."/>
            <person name="Rogers Y.H."/>
            <person name="Rohde C."/>
            <person name="Rozas J."/>
            <person name="Rubenfield M.J."/>
            <person name="Ruiz A."/>
            <person name="Russo S."/>
            <person name="Salzberg S.L."/>
            <person name="Sanchez-Gracia A."/>
            <person name="Saranga D.J."/>
            <person name="Sato H."/>
            <person name="Schaeffer S.W."/>
            <person name="Schatz M.C."/>
            <person name="Schlenke T."/>
            <person name="Schwartz R."/>
            <person name="Segarra C."/>
            <person name="Singh R.S."/>
            <person name="Sirot L."/>
            <person name="Sirota M."/>
            <person name="Sisneros N.B."/>
            <person name="Smith C.D."/>
            <person name="Smith T.F."/>
            <person name="Spieth J."/>
            <person name="Stage D.E."/>
            <person name="Stark A."/>
            <person name="Stephan W."/>
            <person name="Strausberg R.L."/>
            <person name="Strempel S."/>
            <person name="Sturgill D."/>
            <person name="Sutton G."/>
            <person name="Sutton G.G."/>
            <person name="Tao W."/>
            <person name="Teichmann S."/>
            <person name="Tobari Y.N."/>
            <person name="Tomimura Y."/>
            <person name="Tsolas J.M."/>
            <person name="Valente V.L."/>
            <person name="Venter E."/>
            <person name="Venter J.C."/>
            <person name="Vicario S."/>
            <person name="Vieira F.G."/>
            <person name="Vilella A.J."/>
            <person name="Villasante A."/>
            <person name="Walenz B."/>
            <person name="Wang J."/>
            <person name="Wasserman M."/>
            <person name="Watts T."/>
            <person name="Wilson D."/>
            <person name="Wilson R.K."/>
            <person name="Wing R.A."/>
            <person name="Wolfner M.F."/>
            <person name="Wong A."/>
            <person name="Wong G.K."/>
            <person name="Wu C.I."/>
            <person name="Wu G."/>
            <person name="Yamamoto D."/>
            <person name="Yang H.P."/>
            <person name="Yang S.P."/>
            <person name="Yorke J.A."/>
            <person name="Yoshida K."/>
            <person name="Zdobnov E."/>
            <person name="Zhang P."/>
            <person name="Zhang Y."/>
            <person name="Zimin A.V."/>
            <person name="Baldwin J."/>
            <person name="Abdouelleil A."/>
            <person name="Abdulkadir J."/>
            <person name="Abebe A."/>
            <person name="Abera B."/>
            <person name="Abreu J."/>
            <person name="Acer S.C."/>
            <person name="Aftuck L."/>
            <person name="Alexander A."/>
            <person name="An P."/>
            <person name="Anderson E."/>
            <person name="Anderson S."/>
            <person name="Arachi H."/>
            <person name="Azer M."/>
            <person name="Bachantsang P."/>
            <person name="Barry A."/>
            <person name="Bayul T."/>
            <person name="Berlin A."/>
            <person name="Bessette D."/>
            <person name="Bloom T."/>
            <person name="Blye J."/>
            <person name="Boguslavskiy L."/>
            <person name="Bonnet C."/>
            <person name="Boukhgalter B."/>
            <person name="Bourzgui I."/>
            <person name="Brown A."/>
            <person name="Cahill P."/>
            <person name="Channer S."/>
            <person name="Cheshatsang Y."/>
            <person name="Chuda L."/>
            <person name="Citroen M."/>
            <person name="Collymore A."/>
            <person name="Cooke P."/>
            <person name="Costello M."/>
            <person name="D'Aco K."/>
            <person name="Daza R."/>
            <person name="De Haan G."/>
            <person name="DeGray S."/>
            <person name="DeMaso C."/>
            <person name="Dhargay N."/>
            <person name="Dooley K."/>
            <person name="Dooley E."/>
            <person name="Doricent M."/>
            <person name="Dorje P."/>
            <person name="Dorjee K."/>
            <person name="Dupes A."/>
            <person name="Elong R."/>
            <person name="Falk J."/>
            <person name="Farina A."/>
            <person name="Faro S."/>
            <person name="Ferguson D."/>
            <person name="Fisher S."/>
            <person name="Foley C.D."/>
            <person name="Franke A."/>
            <person name="Friedrich D."/>
            <person name="Gadbois L."/>
            <person name="Gearin G."/>
            <person name="Gearin C.R."/>
            <person name="Giannoukos G."/>
            <person name="Goode T."/>
            <person name="Graham J."/>
            <person name="Grandbois E."/>
            <person name="Grewal S."/>
            <person name="Gyaltsen K."/>
            <person name="Hafez N."/>
            <person name="Hagos B."/>
            <person name="Hall J."/>
            <person name="Henson C."/>
            <person name="Hollinger A."/>
            <person name="Honan T."/>
            <person name="Huard M.D."/>
            <person name="Hughes L."/>
            <person name="Hurhula B."/>
            <person name="Husby M.E."/>
            <person name="Kamat A."/>
            <person name="Kanga B."/>
            <person name="Kashin S."/>
            <person name="Khazanovich D."/>
            <person name="Kisner P."/>
            <person name="Lance K."/>
            <person name="Lara M."/>
            <person name="Lee W."/>
            <person name="Lennon N."/>
            <person name="Letendre F."/>
            <person name="LeVine R."/>
            <person name="Lipovsky A."/>
            <person name="Liu X."/>
            <person name="Liu J."/>
            <person name="Liu S."/>
            <person name="Lokyitsang T."/>
            <person name="Lokyitsang Y."/>
            <person name="Lubonja R."/>
            <person name="Lui A."/>
            <person name="MacDonald P."/>
            <person name="Magnisalis V."/>
            <person name="Maru K."/>
            <person name="Matthews C."/>
            <person name="McCusker W."/>
            <person name="McDonough S."/>
            <person name="Mehta T."/>
            <person name="Meldrim J."/>
            <person name="Meneus L."/>
            <person name="Mihai O."/>
            <person name="Mihalev A."/>
            <person name="Mihova T."/>
            <person name="Mittelman R."/>
            <person name="Mlenga V."/>
            <person name="Montmayeur A."/>
            <person name="Mulrain L."/>
            <person name="Navidi A."/>
            <person name="Naylor J."/>
            <person name="Negash T."/>
            <person name="Nguyen T."/>
            <person name="Nguyen N."/>
            <person name="Nicol R."/>
            <person name="Norbu C."/>
            <person name="Norbu N."/>
            <person name="Novod N."/>
            <person name="O'Neill B."/>
            <person name="Osman S."/>
            <person name="Markiewicz E."/>
            <person name="Oyono O.L."/>
            <person name="Patti C."/>
            <person name="Phunkhang P."/>
            <person name="Pierre F."/>
            <person name="Priest M."/>
            <person name="Raghuraman S."/>
            <person name="Rege F."/>
            <person name="Reyes R."/>
            <person name="Rise C."/>
            <person name="Rogov P."/>
            <person name="Ross K."/>
            <person name="Ryan E."/>
            <person name="Settipalli S."/>
            <person name="Shea T."/>
            <person name="Sherpa N."/>
            <person name="Shi L."/>
            <person name="Shih D."/>
            <person name="Sparrow T."/>
            <person name="Spaulding J."/>
            <person name="Stalker J."/>
            <person name="Stange-Thomann N."/>
            <person name="Stavropoulos S."/>
            <person name="Stone C."/>
            <person name="Strader C."/>
            <person name="Tesfaye S."/>
            <person name="Thomson T."/>
            <person name="Thoulutsang Y."/>
            <person name="Thoulutsang D."/>
            <person name="Topham K."/>
            <person name="Topping I."/>
            <person name="Tsamla T."/>
            <person name="Vassiliev H."/>
            <person name="Vo A."/>
            <person name="Wangchuk T."/>
            <person name="Wangdi T."/>
            <person name="Weiand M."/>
            <person name="Wilkinson J."/>
            <person name="Wilson A."/>
            <person name="Yadav S."/>
            <person name="Young G."/>
            <person name="Yu Q."/>
            <person name="Zembek L."/>
            <person name="Zhong D."/>
            <person name="Zimmer A."/>
            <person name="Zwirko Z."/>
            <person name="Jaffe D.B."/>
            <person name="Alvarez P."/>
            <person name="Brockman W."/>
            <person name="Butler J."/>
            <person name="Chin C."/>
            <person name="Gnerre S."/>
            <person name="Grabherr M."/>
            <person name="Kleber M."/>
            <person name="Mauceli E."/>
            <person name="MacCallum I."/>
        </authorList>
    </citation>
    <scope>NUCLEOTIDE SEQUENCE [LARGE SCALE GENOMIC DNA]</scope>
    <source>
        <strain evidence="10">Tucson 14030-0811.24</strain>
    </source>
</reference>
<dbReference type="InterPro" id="IPR011047">
    <property type="entry name" value="Quinoprotein_ADH-like_sf"/>
</dbReference>
<dbReference type="STRING" id="7260.B4N1Q3"/>
<dbReference type="GO" id="GO:0030488">
    <property type="term" value="P:tRNA methylation"/>
    <property type="evidence" value="ECO:0007669"/>
    <property type="project" value="TreeGrafter"/>
</dbReference>
<comment type="subcellular location">
    <subcellularLocation>
        <location evidence="1">Cytoplasm</location>
    </subcellularLocation>
</comment>
<dbReference type="Pfam" id="PF00400">
    <property type="entry name" value="WD40"/>
    <property type="match status" value="1"/>
</dbReference>
<dbReference type="EMBL" id="CH963925">
    <property type="protein sequence ID" value="EDW78292.2"/>
    <property type="molecule type" value="Genomic_DNA"/>
</dbReference>
<keyword evidence="4" id="KW-0819">tRNA processing</keyword>
<sequence>MEIKSSLFSDAFGLHVKNNDLLIGVGNQAFLYTKGSRIELPQRTRNKKVHGFVHSSSDDLVLLYSENEFYIFLYHSEEGQFQLVYEGETKDWINAATFLENEEKTRFVLHMAHSTVLYLQWISNSSSLQDSVDLDSEKKYSQRGDCIVLELACCTDYSMLYYTCLHGSTYDQLVIMSGNAFGELLIWRPQFAIARDDDGNEVSGSKTYPLLLRLQAHNGVILSIAYNAAKQLLITTSDDRSVKFWRVANTETKDYVDWKTPNSVSPMFSCFGHTARVMCSIVMEYGNDIYVASGGEDSYMCIWNSSGELLLKRRQQFGAPIWQLAYNPTTSTIYSGGSTGNVLTYNVKALLEGKTNNQLTQLCPLDSFIETKNEFIGNVQFLSHTTIIGLSNRNRLFFINLFTDSLESQNWQLLDNFPSYKCTVLETKNEIIATCGYQRVTLHRFSVKSQQLEQLFDGPRLKGTIRSFHFLATDLYLVSDDLGNCELLKGNDLHVEAEISLVHCREPWITAALLVSPKILLLSNRNGLIMLFIRNTGHNQEFTLISQLKHIHGNMGSTFLNLVTLTSKEACILSGGHEPLLKYLRLNLNDYKLTISLRKCVPLAWIEASLSDDIVLGFNDNHFVAWSQEQDVLIQLQCGGGHRCWDYHLLDKELHIIFVKQKQVFFHHYRLCDKESSQGISIPRNRWHTRSCNSLRLLGQIVSTDSAHFLASAGDDNVIKITKYFDGNAIQCAEVHTHISSVRHLTIYPLKSKNYLASWLIFSVGGRAQLCINQIDRTQSNDCRITELSSHTLRNPTVADNGVVEARLMAIDVSRDASSGYFMLYIANADGKITIHRWQIEKPSTLEFLHQIDLHRCPLQLRWLPDPSLLLIATTNGEIYVYDNEFRTKMLQFQLHETGVNTLDAYVDRDNIHILSGGDDENVKHTTINLYSMDINQKAFAALHNAQVNALALYCHSKPDGEKTDLFGFTCSMDKQIYRINLQTSEYFRVGYTCIDDIKGILIDENQLAYLYGSGLQVLPLS</sequence>
<dbReference type="InterPro" id="IPR001680">
    <property type="entry name" value="WD40_rpt"/>
</dbReference>
<dbReference type="Gene3D" id="2.130.10.10">
    <property type="entry name" value="YVTN repeat-like/Quinoprotein amine dehydrogenase"/>
    <property type="match status" value="2"/>
</dbReference>
<dbReference type="InterPro" id="IPR036322">
    <property type="entry name" value="WD40_repeat_dom_sf"/>
</dbReference>
<dbReference type="PANTHER" id="PTHR14344:SF3">
    <property type="entry name" value="WD REPEAT-CONTAINING PROTEIN 6"/>
    <property type="match status" value="1"/>
</dbReference>